<dbReference type="UniPathway" id="UPA00074">
    <property type="reaction ID" value="UER00126"/>
</dbReference>
<feature type="compositionally biased region" description="Polar residues" evidence="9">
    <location>
        <begin position="689"/>
        <end position="704"/>
    </location>
</feature>
<dbReference type="PROSITE" id="PS00373">
    <property type="entry name" value="GART"/>
    <property type="match status" value="1"/>
</dbReference>
<keyword evidence="3" id="KW-0808">Transferase</keyword>
<comment type="catalytic activity">
    <reaction evidence="8">
        <text>N(1)-(5-phospho-beta-D-ribosyl)glycinamide + (6R)-10-formyltetrahydrofolate = N(2)-formyl-N(1)-(5-phospho-beta-D-ribosyl)glycinamide + (6S)-5,6,7,8-tetrahydrofolate + H(+)</text>
        <dbReference type="Rhea" id="RHEA:15053"/>
        <dbReference type="ChEBI" id="CHEBI:15378"/>
        <dbReference type="ChEBI" id="CHEBI:57453"/>
        <dbReference type="ChEBI" id="CHEBI:143788"/>
        <dbReference type="ChEBI" id="CHEBI:147286"/>
        <dbReference type="ChEBI" id="CHEBI:195366"/>
        <dbReference type="EC" id="2.1.2.2"/>
    </reaction>
</comment>
<feature type="compositionally biased region" description="Low complexity" evidence="9">
    <location>
        <begin position="25"/>
        <end position="42"/>
    </location>
</feature>
<feature type="region of interest" description="Disordered" evidence="9">
    <location>
        <begin position="181"/>
        <end position="493"/>
    </location>
</feature>
<evidence type="ECO:0000259" key="10">
    <source>
        <dbReference type="Pfam" id="PF00551"/>
    </source>
</evidence>
<evidence type="ECO:0000256" key="1">
    <source>
        <dbReference type="ARBA" id="ARBA00005054"/>
    </source>
</evidence>
<feature type="compositionally biased region" description="Polar residues" evidence="9">
    <location>
        <begin position="333"/>
        <end position="342"/>
    </location>
</feature>
<dbReference type="GO" id="GO:0005737">
    <property type="term" value="C:cytoplasm"/>
    <property type="evidence" value="ECO:0007669"/>
    <property type="project" value="TreeGrafter"/>
</dbReference>
<evidence type="ECO:0000256" key="8">
    <source>
        <dbReference type="ARBA" id="ARBA00047664"/>
    </source>
</evidence>
<dbReference type="InterPro" id="IPR007122">
    <property type="entry name" value="Villin/Gelsolin"/>
</dbReference>
<evidence type="ECO:0000256" key="4">
    <source>
        <dbReference type="ARBA" id="ARBA00022755"/>
    </source>
</evidence>
<dbReference type="InterPro" id="IPR004607">
    <property type="entry name" value="GART"/>
</dbReference>
<dbReference type="EMBL" id="OOIN01000001">
    <property type="protein sequence ID" value="SPO20142.1"/>
    <property type="molecule type" value="Genomic_DNA"/>
</dbReference>
<evidence type="ECO:0000256" key="9">
    <source>
        <dbReference type="SAM" id="MobiDB-lite"/>
    </source>
</evidence>
<reference evidence="11 12" key="1">
    <citation type="submission" date="2018-03" db="EMBL/GenBank/DDBJ databases">
        <authorList>
            <person name="Guldener U."/>
        </authorList>
    </citation>
    <scope>NUCLEOTIDE SEQUENCE [LARGE SCALE GENOMIC DNA]</scope>
    <source>
        <strain evidence="11 12">NBRC100155</strain>
    </source>
</reference>
<feature type="compositionally biased region" description="Polar residues" evidence="9">
    <location>
        <begin position="111"/>
        <end position="137"/>
    </location>
</feature>
<feature type="region of interest" description="Disordered" evidence="9">
    <location>
        <begin position="667"/>
        <end position="722"/>
    </location>
</feature>
<accession>A0A5C3DPZ5</accession>
<gene>
    <name evidence="11" type="ORF">UTRI_00538_B</name>
</gene>
<dbReference type="InterPro" id="IPR001555">
    <property type="entry name" value="GART_AS"/>
</dbReference>
<organism evidence="11 12">
    <name type="scientific">Ustilago trichophora</name>
    <dbReference type="NCBI Taxonomy" id="86804"/>
    <lineage>
        <taxon>Eukaryota</taxon>
        <taxon>Fungi</taxon>
        <taxon>Dikarya</taxon>
        <taxon>Basidiomycota</taxon>
        <taxon>Ustilaginomycotina</taxon>
        <taxon>Ustilaginomycetes</taxon>
        <taxon>Ustilaginales</taxon>
        <taxon>Ustilaginaceae</taxon>
        <taxon>Ustilago</taxon>
    </lineage>
</organism>
<comment type="pathway">
    <text evidence="1">Purine metabolism; IMP biosynthesis via de novo pathway; N(2)-formyl-N(1)-(5-phospho-D-ribosyl)glycinamide from N(1)-(5-phospho-D-ribosyl)glycinamide (10-formyl THF route): step 1/1.</text>
</comment>
<feature type="domain" description="Formyl transferase N-terminal" evidence="10">
    <location>
        <begin position="723"/>
        <end position="848"/>
    </location>
</feature>
<sequence length="1459" mass="154331">MSFSQHQPSHPFPRQSGQAEGVPTAPSSSSSPSHAASPSEAPTQNLASWVDQVRQRNSSSASSRLAQGGSQSTTDVTTSSASELELEFQRQRLERQQRRDRLSVSGIRGISASNPNSPLATPSLESPPSAGLENSYTPAAMAPPDASQSPSASPLLGSSPTKASGVTGIKRANSLLARYGGQYGPTGVAAGPKGSSDSPVSLANFMGGRAAGPRLGKLAGDGKSAPPEAELIHESRRVPLPGLASNSGRSLASFLEERADATGNRRSGGASPASPVKETPAPASPGKASSPAKYSFTSAELGRPSNSVGSSGALGSPAPSSPKKAYLELIEKQNATQTSAPTSPAIPRASSPSKFHRFTGAESVTSSPRLERPASPVKGGLGASPLLDEGVSSTRNDDLFRSSRPLPIPNAQSHSYSSSHSPERKDAATSPLKPEDLVAPSAVAAVQPQSKPDTGLGKGWSRPAEQTDVAASQASSRSTSFAASELAGDRIPTASLSRLSAKKMVGQRIKEAQMRDVVAQKEVESMQVASTGRSVPSSPAVRDRWPPAVQTNASPVRSNFDDRKGGSAWSPTKYGNALPGLALRSPTKETASTPWQSSSPKRKETVAEPRAEPVRLPGMGASTSPFARFAESRAKTEESIVLPDSTASAGAASNADQVLTSLTKARAKGPVRKAATADAKLTTASTSTPASKISASTQVPAQQVQEKDSKPASTNPPRRTTGKRVHVLVSGSGSNLQSLIDATLLNPPPGTPVIENAQISFVLSNRKAAYGLTRAAESNPPIPTKVLALKTWQNRNPGGTREEYDRVLARAVLDGPNPEGTGTPPDLIVLAGFMHIVSEPFLHALGHKTSLPASTPTIGTRPSKAVPIINLHPALPKAFDGANAIPRAFEAYQQGLTDKTGCMVHEVVADVDRGRPIIVREVPILPSYDLEQLEQAIHKVEHVIIVEAADLVLKGHLEELDRQAAEEQKTQKIATPPAAKVSQTEIVQLKTQSGDVDANATAMVRDARTSLSKFTSMSGAPTDSLSSKTISVEVFSIDADGFVETVELSGDQTFQRGEQLRREQILYDDETLAIVKRFKSDAGLVETKLWVRTGQRSALHPFELGPLSTSCPEGRKVAELSQRYSTKPAVIPAGCESGDLIASLSGTWAVSRQGSRKRFDAAATSLYRVRRAVASTRSSEERFAIQQVDLRTANLCSGDSFVFSVLSTLGVWHGRGSSTVVRAAAVRYAQALAKSGSSSARSTQDIAEVEEGAEGGLFWNVFDKTEAYANAWFHRHQELSVSDDSSLLDVELQGQKLQFAPWSTKGYYGADDLLLPTRSNKISILNLRDRDLFVVVGKDARGDRSRLACAIRAAEELAAQLQVKLRSAVASAATVVPRPAVHVLVLPSKLPSEVRAASRVWSDEVVEYLQGQSASRMNVHSSTSAMEQLSKREWPRWALQDADYLPVGVSPEDAKDALA</sequence>
<dbReference type="Proteomes" id="UP000324022">
    <property type="component" value="Unassembled WGS sequence"/>
</dbReference>
<feature type="compositionally biased region" description="Polar residues" evidence="9">
    <location>
        <begin position="588"/>
        <end position="599"/>
    </location>
</feature>
<name>A0A5C3DPZ5_9BASI</name>
<feature type="compositionally biased region" description="Polar residues" evidence="9">
    <location>
        <begin position="55"/>
        <end position="82"/>
    </location>
</feature>
<evidence type="ECO:0000256" key="2">
    <source>
        <dbReference type="ARBA" id="ARBA00012254"/>
    </source>
</evidence>
<dbReference type="InterPro" id="IPR029006">
    <property type="entry name" value="ADF-H/Gelsolin-like_dom_sf"/>
</dbReference>
<feature type="compositionally biased region" description="Low complexity" evidence="9">
    <location>
        <begin position="673"/>
        <end position="688"/>
    </location>
</feature>
<dbReference type="EC" id="2.1.2.2" evidence="2"/>
<dbReference type="Pfam" id="PF00551">
    <property type="entry name" value="Formyl_trans_N"/>
    <property type="match status" value="2"/>
</dbReference>
<feature type="region of interest" description="Disordered" evidence="9">
    <location>
        <begin position="1"/>
        <end position="167"/>
    </location>
</feature>
<feature type="domain" description="Formyl transferase N-terminal" evidence="10">
    <location>
        <begin position="866"/>
        <end position="948"/>
    </location>
</feature>
<dbReference type="InterPro" id="IPR036477">
    <property type="entry name" value="Formyl_transf_N_sf"/>
</dbReference>
<dbReference type="InterPro" id="IPR002376">
    <property type="entry name" value="Formyl_transf_N"/>
</dbReference>
<protein>
    <recommendedName>
        <fullName evidence="2">phosphoribosylglycinamide formyltransferase 1</fullName>
        <ecNumber evidence="2">2.1.2.2</ecNumber>
    </recommendedName>
    <alternativeName>
        <fullName evidence="7">5'-phosphoribosylglycinamide transformylase</fullName>
    </alternativeName>
    <alternativeName>
        <fullName evidence="6">GAR transformylase</fullName>
    </alternativeName>
</protein>
<dbReference type="PANTHER" id="PTHR43369">
    <property type="entry name" value="PHOSPHORIBOSYLGLYCINAMIDE FORMYLTRANSFERASE"/>
    <property type="match status" value="1"/>
</dbReference>
<dbReference type="GO" id="GO:0004644">
    <property type="term" value="F:phosphoribosylglycinamide formyltransferase activity"/>
    <property type="evidence" value="ECO:0007669"/>
    <property type="project" value="UniProtKB-EC"/>
</dbReference>
<dbReference type="GO" id="GO:0051015">
    <property type="term" value="F:actin filament binding"/>
    <property type="evidence" value="ECO:0007669"/>
    <property type="project" value="InterPro"/>
</dbReference>
<dbReference type="OrthoDB" id="5575075at2759"/>
<evidence type="ECO:0000256" key="5">
    <source>
        <dbReference type="ARBA" id="ARBA00038440"/>
    </source>
</evidence>
<feature type="compositionally biased region" description="Polar residues" evidence="9">
    <location>
        <begin position="469"/>
        <end position="482"/>
    </location>
</feature>
<feature type="compositionally biased region" description="Low complexity" evidence="9">
    <location>
        <begin position="438"/>
        <end position="450"/>
    </location>
</feature>
<evidence type="ECO:0000313" key="12">
    <source>
        <dbReference type="Proteomes" id="UP000324022"/>
    </source>
</evidence>
<feature type="compositionally biased region" description="Basic and acidic residues" evidence="9">
    <location>
        <begin position="601"/>
        <end position="613"/>
    </location>
</feature>
<dbReference type="SUPFAM" id="SSF53328">
    <property type="entry name" value="Formyltransferase"/>
    <property type="match status" value="1"/>
</dbReference>
<dbReference type="CDD" id="cd08645">
    <property type="entry name" value="FMT_core_GART"/>
    <property type="match status" value="1"/>
</dbReference>
<dbReference type="Gene3D" id="3.40.20.10">
    <property type="entry name" value="Severin"/>
    <property type="match status" value="1"/>
</dbReference>
<feature type="compositionally biased region" description="Low complexity" evidence="9">
    <location>
        <begin position="138"/>
        <end position="160"/>
    </location>
</feature>
<evidence type="ECO:0000313" key="11">
    <source>
        <dbReference type="EMBL" id="SPO20142.1"/>
    </source>
</evidence>
<dbReference type="SUPFAM" id="SSF55753">
    <property type="entry name" value="Actin depolymerizing proteins"/>
    <property type="match status" value="1"/>
</dbReference>
<dbReference type="PANTHER" id="PTHR43369:SF2">
    <property type="entry name" value="PHOSPHORIBOSYLGLYCINAMIDE FORMYLTRANSFERASE"/>
    <property type="match status" value="1"/>
</dbReference>
<proteinExistence type="inferred from homology"/>
<evidence type="ECO:0000256" key="3">
    <source>
        <dbReference type="ARBA" id="ARBA00022679"/>
    </source>
</evidence>
<feature type="compositionally biased region" description="Basic and acidic residues" evidence="9">
    <location>
        <begin position="87"/>
        <end position="102"/>
    </location>
</feature>
<evidence type="ECO:0000256" key="7">
    <source>
        <dbReference type="ARBA" id="ARBA00041682"/>
    </source>
</evidence>
<feature type="compositionally biased region" description="Polar residues" evidence="9">
    <location>
        <begin position="527"/>
        <end position="537"/>
    </location>
</feature>
<evidence type="ECO:0000256" key="6">
    <source>
        <dbReference type="ARBA" id="ARBA00041324"/>
    </source>
</evidence>
<dbReference type="SMART" id="SM00262">
    <property type="entry name" value="GEL"/>
    <property type="match status" value="1"/>
</dbReference>
<keyword evidence="4" id="KW-0658">Purine biosynthesis</keyword>
<dbReference type="Gene3D" id="3.40.50.170">
    <property type="entry name" value="Formyl transferase, N-terminal domain"/>
    <property type="match status" value="1"/>
</dbReference>
<feature type="compositionally biased region" description="Low complexity" evidence="9">
    <location>
        <begin position="307"/>
        <end position="324"/>
    </location>
</feature>
<feature type="region of interest" description="Disordered" evidence="9">
    <location>
        <begin position="526"/>
        <end position="623"/>
    </location>
</feature>
<dbReference type="GO" id="GO:0006189">
    <property type="term" value="P:'de novo' IMP biosynthetic process"/>
    <property type="evidence" value="ECO:0007669"/>
    <property type="project" value="UniProtKB-UniPathway"/>
</dbReference>
<feature type="compositionally biased region" description="Low complexity" evidence="9">
    <location>
        <begin position="280"/>
        <end position="295"/>
    </location>
</feature>
<dbReference type="FunFam" id="3.40.50.170:FF:000022">
    <property type="entry name" value="Related to glycinamide ribonucleotide transformylase"/>
    <property type="match status" value="1"/>
</dbReference>
<keyword evidence="12" id="KW-1185">Reference proteome</keyword>
<comment type="similarity">
    <text evidence="5">Belongs to the GART family.</text>
</comment>